<dbReference type="InParanoid" id="A4VCU2"/>
<accession>A4VCU2</accession>
<dbReference type="KEGG" id="tet:TTHERM_00467799"/>
<proteinExistence type="predicted"/>
<gene>
    <name evidence="1" type="ORF">TTHERM_00467799</name>
</gene>
<reference evidence="2" key="1">
    <citation type="journal article" date="2006" name="PLoS Biol.">
        <title>Macronuclear genome sequence of the ciliate Tetrahymena thermophila, a model eukaryote.</title>
        <authorList>
            <person name="Eisen J.A."/>
            <person name="Coyne R.S."/>
            <person name="Wu M."/>
            <person name="Wu D."/>
            <person name="Thiagarajan M."/>
            <person name="Wortman J.R."/>
            <person name="Badger J.H."/>
            <person name="Ren Q."/>
            <person name="Amedeo P."/>
            <person name="Jones K.M."/>
            <person name="Tallon L.J."/>
            <person name="Delcher A.L."/>
            <person name="Salzberg S.L."/>
            <person name="Silva J.C."/>
            <person name="Haas B.J."/>
            <person name="Majoros W.H."/>
            <person name="Farzad M."/>
            <person name="Carlton J.M."/>
            <person name="Smith R.K. Jr."/>
            <person name="Garg J."/>
            <person name="Pearlman R.E."/>
            <person name="Karrer K.M."/>
            <person name="Sun L."/>
            <person name="Manning G."/>
            <person name="Elde N.C."/>
            <person name="Turkewitz A.P."/>
            <person name="Asai D.J."/>
            <person name="Wilkes D.E."/>
            <person name="Wang Y."/>
            <person name="Cai H."/>
            <person name="Collins K."/>
            <person name="Stewart B.A."/>
            <person name="Lee S.R."/>
            <person name="Wilamowska K."/>
            <person name="Weinberg Z."/>
            <person name="Ruzzo W.L."/>
            <person name="Wloga D."/>
            <person name="Gaertig J."/>
            <person name="Frankel J."/>
            <person name="Tsao C.-C."/>
            <person name="Gorovsky M.A."/>
            <person name="Keeling P.J."/>
            <person name="Waller R.F."/>
            <person name="Patron N.J."/>
            <person name="Cherry J.M."/>
            <person name="Stover N.A."/>
            <person name="Krieger C.J."/>
            <person name="del Toro C."/>
            <person name="Ryder H.F."/>
            <person name="Williamson S.C."/>
            <person name="Barbeau R.A."/>
            <person name="Hamilton E.P."/>
            <person name="Orias E."/>
        </authorList>
    </citation>
    <scope>NUCLEOTIDE SEQUENCE [LARGE SCALE GENOMIC DNA]</scope>
    <source>
        <strain evidence="2">SB210</strain>
    </source>
</reference>
<sequence length="159" mass="18962">MVTLLFFFNDNQNLIIYNIMKIQMPIAQKLLSEKVYFIFQHLCILYIIFQLKLLFTSNYQEICSQTLIIYIFILQIKLNQDMNHPHSNQMHQNLKTSEETFEEAIRTIISAIDKEGPVNFQANSIREPILQFERAYEQIMIRLVDARKKILIESKMQPM</sequence>
<dbReference type="RefSeq" id="XP_001471046.2">
    <property type="nucleotide sequence ID" value="XM_001470996.2"/>
</dbReference>
<evidence type="ECO:0000313" key="1">
    <source>
        <dbReference type="EMBL" id="EDK31349.2"/>
    </source>
</evidence>
<name>A4VCU2_TETTS</name>
<organism evidence="1 2">
    <name type="scientific">Tetrahymena thermophila (strain SB210)</name>
    <dbReference type="NCBI Taxonomy" id="312017"/>
    <lineage>
        <taxon>Eukaryota</taxon>
        <taxon>Sar</taxon>
        <taxon>Alveolata</taxon>
        <taxon>Ciliophora</taxon>
        <taxon>Intramacronucleata</taxon>
        <taxon>Oligohymenophorea</taxon>
        <taxon>Hymenostomatida</taxon>
        <taxon>Tetrahymenina</taxon>
        <taxon>Tetrahymenidae</taxon>
        <taxon>Tetrahymena</taxon>
    </lineage>
</organism>
<evidence type="ECO:0000313" key="2">
    <source>
        <dbReference type="Proteomes" id="UP000009168"/>
    </source>
</evidence>
<dbReference type="HOGENOM" id="CLU_2627397_0_0_1"/>
<dbReference type="GeneID" id="7830475"/>
<dbReference type="AlphaFoldDB" id="A4VCU2"/>
<keyword evidence="2" id="KW-1185">Reference proteome</keyword>
<dbReference type="EMBL" id="GG662441">
    <property type="protein sequence ID" value="EDK31349.2"/>
    <property type="molecule type" value="Genomic_DNA"/>
</dbReference>
<dbReference type="Proteomes" id="UP000009168">
    <property type="component" value="Unassembled WGS sequence"/>
</dbReference>
<protein>
    <submittedName>
        <fullName evidence="1">Uncharacterized protein</fullName>
    </submittedName>
</protein>